<accession>A0A376CY46</accession>
<evidence type="ECO:0000313" key="2">
    <source>
        <dbReference type="Proteomes" id="UP000254287"/>
    </source>
</evidence>
<dbReference type="RefSeq" id="WP_147279318.1">
    <property type="nucleotide sequence ID" value="NZ_CP069533.1"/>
</dbReference>
<dbReference type="AlphaFoldDB" id="A0A376CY46"/>
<evidence type="ECO:0000313" key="1">
    <source>
        <dbReference type="EMBL" id="STC76406.1"/>
    </source>
</evidence>
<dbReference type="InterPro" id="IPR027417">
    <property type="entry name" value="P-loop_NTPase"/>
</dbReference>
<dbReference type="EMBL" id="UFXP01000001">
    <property type="protein sequence ID" value="STC76406.1"/>
    <property type="molecule type" value="Genomic_DNA"/>
</dbReference>
<proteinExistence type="predicted"/>
<organism evidence="1 2">
    <name type="scientific">Corynebacterium minutissimum</name>
    <dbReference type="NCBI Taxonomy" id="38301"/>
    <lineage>
        <taxon>Bacteria</taxon>
        <taxon>Bacillati</taxon>
        <taxon>Actinomycetota</taxon>
        <taxon>Actinomycetes</taxon>
        <taxon>Mycobacteriales</taxon>
        <taxon>Corynebacteriaceae</taxon>
        <taxon>Corynebacterium</taxon>
    </lineage>
</organism>
<sequence length="524" mass="58176">MSTTTMERTKREDYPTCDDFPSLSGKQTPLNLREAPGIHEHGRKNIELSRRVGLTAFPWQCHEINAINATNQDGTWVHSDAVLICPRQNGKSLLVALIVLYRIFVLGQNVLFTAQQWETAKDLWEQTWKIVRGRKFMSKLVTSKTCSQGRGTIFLSNGGRVVFTTRSQDAGRGLTKVDLLIYDEAYNLTDSEMAALAFLVQAADDPQVFFMSSSVHRDFPQHANGRVLSSMREQALTEFDESEPVYLSEYAAPEDMDPEDEQTWRVANPSYGVISNAKKMRKIMRRMNTEEGRINFGVEALGWGEWFTLKDLDDFTPIVDPDVWDSLAGAPEGVTVDNVVAVDTTPDGENVALVAAVRLGDGRVFLSLSPHEKFEREVLVESVCASIDANDPLALVLDGSGPVATLIDPLEHSGVEPEVLTGGKVSAAYELFLRMIAERRIVHDDDPRWAAAWAVAEERATSRYRSLDRYKGNVSTLNAAAFAVWGLQEFSIPEEVDVKQKKRYVGAAVPVESVGVPSVAAIDF</sequence>
<name>A0A376CY46_9CORY</name>
<protein>
    <submittedName>
        <fullName evidence="1">Putative phage associated protein</fullName>
    </submittedName>
</protein>
<dbReference type="Gene3D" id="3.40.50.300">
    <property type="entry name" value="P-loop containing nucleotide triphosphate hydrolases"/>
    <property type="match status" value="1"/>
</dbReference>
<gene>
    <name evidence="1" type="ORF">NCTC10289_00956</name>
</gene>
<reference evidence="1 2" key="1">
    <citation type="submission" date="2018-06" db="EMBL/GenBank/DDBJ databases">
        <authorList>
            <consortium name="Pathogen Informatics"/>
            <person name="Doyle S."/>
        </authorList>
    </citation>
    <scope>NUCLEOTIDE SEQUENCE [LARGE SCALE GENOMIC DNA]</scope>
    <source>
        <strain evidence="1 2">NCTC10289</strain>
    </source>
</reference>
<dbReference type="Proteomes" id="UP000254287">
    <property type="component" value="Unassembled WGS sequence"/>
</dbReference>
<dbReference type="SUPFAM" id="SSF52540">
    <property type="entry name" value="P-loop containing nucleoside triphosphate hydrolases"/>
    <property type="match status" value="1"/>
</dbReference>